<evidence type="ECO:0000256" key="4">
    <source>
        <dbReference type="ARBA" id="ARBA00022475"/>
    </source>
</evidence>
<dbReference type="RefSeq" id="WP_308732268.1">
    <property type="nucleotide sequence ID" value="NZ_JAJEQN010000041.1"/>
</dbReference>
<feature type="transmembrane region" description="Helical" evidence="8">
    <location>
        <begin position="7"/>
        <end position="27"/>
    </location>
</feature>
<dbReference type="PANTHER" id="PTHR30472:SF25">
    <property type="entry name" value="ABC TRANSPORTER PERMEASE PROTEIN MJ0876-RELATED"/>
    <property type="match status" value="1"/>
</dbReference>
<name>A0AAE3E6B8_9FIRM</name>
<dbReference type="GO" id="GO:0005886">
    <property type="term" value="C:plasma membrane"/>
    <property type="evidence" value="ECO:0007669"/>
    <property type="project" value="UniProtKB-SubCell"/>
</dbReference>
<evidence type="ECO:0000313" key="10">
    <source>
        <dbReference type="Proteomes" id="UP001198200"/>
    </source>
</evidence>
<feature type="transmembrane region" description="Helical" evidence="8">
    <location>
        <begin position="252"/>
        <end position="281"/>
    </location>
</feature>
<feature type="transmembrane region" description="Helical" evidence="8">
    <location>
        <begin position="160"/>
        <end position="184"/>
    </location>
</feature>
<feature type="transmembrane region" description="Helical" evidence="8">
    <location>
        <begin position="115"/>
        <end position="148"/>
    </location>
</feature>
<keyword evidence="3" id="KW-0813">Transport</keyword>
<feature type="transmembrane region" description="Helical" evidence="8">
    <location>
        <begin position="204"/>
        <end position="225"/>
    </location>
</feature>
<keyword evidence="10" id="KW-1185">Reference proteome</keyword>
<accession>A0AAE3E6B8</accession>
<keyword evidence="4" id="KW-1003">Cell membrane</keyword>
<evidence type="ECO:0000256" key="6">
    <source>
        <dbReference type="ARBA" id="ARBA00022989"/>
    </source>
</evidence>
<dbReference type="Pfam" id="PF01032">
    <property type="entry name" value="FecCD"/>
    <property type="match status" value="1"/>
</dbReference>
<evidence type="ECO:0000256" key="2">
    <source>
        <dbReference type="ARBA" id="ARBA00007935"/>
    </source>
</evidence>
<dbReference type="Gene3D" id="1.10.3470.10">
    <property type="entry name" value="ABC transporter involved in vitamin B12 uptake, BtuC"/>
    <property type="match status" value="1"/>
</dbReference>
<keyword evidence="7 8" id="KW-0472">Membrane</keyword>
<comment type="similarity">
    <text evidence="2">Belongs to the binding-protein-dependent transport system permease family. FecCD subfamily.</text>
</comment>
<feature type="transmembrane region" description="Helical" evidence="8">
    <location>
        <begin position="74"/>
        <end position="95"/>
    </location>
</feature>
<dbReference type="PANTHER" id="PTHR30472">
    <property type="entry name" value="FERRIC ENTEROBACTIN TRANSPORT SYSTEM PERMEASE PROTEIN"/>
    <property type="match status" value="1"/>
</dbReference>
<dbReference type="InterPro" id="IPR037294">
    <property type="entry name" value="ABC_BtuC-like"/>
</dbReference>
<feature type="transmembrane region" description="Helical" evidence="8">
    <location>
        <begin position="321"/>
        <end position="339"/>
    </location>
</feature>
<dbReference type="CDD" id="cd06550">
    <property type="entry name" value="TM_ABC_iron-siderophores_like"/>
    <property type="match status" value="1"/>
</dbReference>
<evidence type="ECO:0000256" key="7">
    <source>
        <dbReference type="ARBA" id="ARBA00023136"/>
    </source>
</evidence>
<dbReference type="GO" id="GO:0033214">
    <property type="term" value="P:siderophore-iron import into cell"/>
    <property type="evidence" value="ECO:0007669"/>
    <property type="project" value="TreeGrafter"/>
</dbReference>
<proteinExistence type="inferred from homology"/>
<dbReference type="SUPFAM" id="SSF81345">
    <property type="entry name" value="ABC transporter involved in vitamin B12 uptake, BtuC"/>
    <property type="match status" value="1"/>
</dbReference>
<evidence type="ECO:0000256" key="5">
    <source>
        <dbReference type="ARBA" id="ARBA00022692"/>
    </source>
</evidence>
<dbReference type="GO" id="GO:0022857">
    <property type="term" value="F:transmembrane transporter activity"/>
    <property type="evidence" value="ECO:0007669"/>
    <property type="project" value="InterPro"/>
</dbReference>
<protein>
    <submittedName>
        <fullName evidence="9">Iron ABC transporter permease</fullName>
    </submittedName>
</protein>
<dbReference type="FunFam" id="1.10.3470.10:FF:000001">
    <property type="entry name" value="Vitamin B12 ABC transporter permease BtuC"/>
    <property type="match status" value="1"/>
</dbReference>
<sequence length="344" mass="36002">MEKKKTYLYIYVCMAALLFVGAAISLSVGSAEIGIIGSIKLALSGIPGIGQFVDISAYSTMQRYIILQVRLPRVLLAALVGAGLSAAGGVFQGIFQNPLADPHILGVSSGAALGATIAILFGVQVSVLGIGTIGVCAFIGAILTIMLVYLIGGMKKGAKTIGILLTGTAISTLFSAVMSLLMSLNHDKIEQVYLWTMGSFSSAVWVKVCYVAICEMICLCVCIVLSKDLNLMAMGEETAQSLGIETARIRRILILVVSVMVAACVSVSGVIGFVGLVIPHIVRFLLGDDYRRILPGAILGGGFFLMICDTLARTVTAPGELPVGVLTAIVGAPYLILLIKKKLA</sequence>
<dbReference type="InterPro" id="IPR000522">
    <property type="entry name" value="ABC_transptr_permease_BtuC"/>
</dbReference>
<dbReference type="Proteomes" id="UP001198200">
    <property type="component" value="Unassembled WGS sequence"/>
</dbReference>
<comment type="caution">
    <text evidence="9">The sequence shown here is derived from an EMBL/GenBank/DDBJ whole genome shotgun (WGS) entry which is preliminary data.</text>
</comment>
<dbReference type="AlphaFoldDB" id="A0AAE3E6B8"/>
<evidence type="ECO:0000256" key="3">
    <source>
        <dbReference type="ARBA" id="ARBA00022448"/>
    </source>
</evidence>
<comment type="subcellular location">
    <subcellularLocation>
        <location evidence="1">Cell membrane</location>
        <topology evidence="1">Multi-pass membrane protein</topology>
    </subcellularLocation>
</comment>
<keyword evidence="5 8" id="KW-0812">Transmembrane</keyword>
<evidence type="ECO:0000256" key="1">
    <source>
        <dbReference type="ARBA" id="ARBA00004651"/>
    </source>
</evidence>
<gene>
    <name evidence="9" type="ORF">LKD48_13425</name>
</gene>
<dbReference type="EMBL" id="JAJEQN010000041">
    <property type="protein sequence ID" value="MCC2222616.1"/>
    <property type="molecule type" value="Genomic_DNA"/>
</dbReference>
<feature type="transmembrane region" description="Helical" evidence="8">
    <location>
        <begin position="293"/>
        <end position="312"/>
    </location>
</feature>
<organism evidence="9 10">
    <name type="scientific">Anthropogastromicrobium aceti</name>
    <dbReference type="NCBI Taxonomy" id="2981768"/>
    <lineage>
        <taxon>Bacteria</taxon>
        <taxon>Bacillati</taxon>
        <taxon>Bacillota</taxon>
        <taxon>Clostridia</taxon>
        <taxon>Lachnospirales</taxon>
        <taxon>Lachnospiraceae</taxon>
        <taxon>Anthropogastromicrobium</taxon>
    </lineage>
</organism>
<reference evidence="9 10" key="1">
    <citation type="submission" date="2021-10" db="EMBL/GenBank/DDBJ databases">
        <title>Anaerobic single-cell dispensing facilitates the cultivation of human gut bacteria.</title>
        <authorList>
            <person name="Afrizal A."/>
        </authorList>
    </citation>
    <scope>NUCLEOTIDE SEQUENCE [LARGE SCALE GENOMIC DNA]</scope>
    <source>
        <strain evidence="9 10">CLA-AA-H224</strain>
    </source>
</reference>
<feature type="transmembrane region" description="Helical" evidence="8">
    <location>
        <begin position="33"/>
        <end position="53"/>
    </location>
</feature>
<keyword evidence="6 8" id="KW-1133">Transmembrane helix</keyword>
<evidence type="ECO:0000256" key="8">
    <source>
        <dbReference type="SAM" id="Phobius"/>
    </source>
</evidence>
<evidence type="ECO:0000313" key="9">
    <source>
        <dbReference type="EMBL" id="MCC2222616.1"/>
    </source>
</evidence>